<reference evidence="1" key="1">
    <citation type="submission" date="2022-11" db="UniProtKB">
        <authorList>
            <consortium name="EnsemblMetazoa"/>
        </authorList>
    </citation>
    <scope>IDENTIFICATION</scope>
</reference>
<dbReference type="GeneID" id="119733819"/>
<dbReference type="RefSeq" id="XP_038069267.1">
    <property type="nucleotide sequence ID" value="XM_038213339.1"/>
</dbReference>
<proteinExistence type="predicted"/>
<dbReference type="GeneID" id="119737203"/>
<dbReference type="EnsemblMetazoa" id="XM_038213339.1">
    <property type="protein sequence ID" value="XP_038069267.1"/>
    <property type="gene ID" value="LOC119738442"/>
</dbReference>
<dbReference type="AlphaFoldDB" id="A0A914AHC1"/>
<dbReference type="GeneID" id="119737215"/>
<dbReference type="EnsemblMetazoa" id="XM_038207189.1">
    <property type="protein sequence ID" value="XP_038063117.1"/>
    <property type="gene ID" value="LOC119733819"/>
</dbReference>
<dbReference type="RefSeq" id="XP_038063117.1">
    <property type="nucleotide sequence ID" value="XM_038207189.1"/>
</dbReference>
<protein>
    <submittedName>
        <fullName evidence="1">Uncharacterized protein</fullName>
    </submittedName>
</protein>
<organism evidence="1 2">
    <name type="scientific">Patiria miniata</name>
    <name type="common">Bat star</name>
    <name type="synonym">Asterina miniata</name>
    <dbReference type="NCBI Taxonomy" id="46514"/>
    <lineage>
        <taxon>Eukaryota</taxon>
        <taxon>Metazoa</taxon>
        <taxon>Echinodermata</taxon>
        <taxon>Eleutherozoa</taxon>
        <taxon>Asterozoa</taxon>
        <taxon>Asteroidea</taxon>
        <taxon>Valvatacea</taxon>
        <taxon>Valvatida</taxon>
        <taxon>Asterinidae</taxon>
        <taxon>Patiria</taxon>
    </lineage>
</organism>
<keyword evidence="2" id="KW-1185">Reference proteome</keyword>
<dbReference type="RefSeq" id="XP_038067314.1">
    <property type="nucleotide sequence ID" value="XM_038211386.1"/>
</dbReference>
<evidence type="ECO:0000313" key="1">
    <source>
        <dbReference type="EnsemblMetazoa" id="XP_038063117.1"/>
    </source>
</evidence>
<sequence length="114" mass="13601">MHMTHIPYVRSKQWFRNAWVCIRQSKQCSYISEIPLTALPEAYKTEFSDDNQHYTGFIFKYGANSIFAKRIYVGNRQNVLKLLKQTQEIKLTVERTEKEELGQEELWQRGLQNI</sequence>
<dbReference type="RefSeq" id="XP_038067328.1">
    <property type="nucleotide sequence ID" value="XM_038211400.1"/>
</dbReference>
<dbReference type="EnsemblMetazoa" id="XM_038211386.1">
    <property type="protein sequence ID" value="XP_038067314.1"/>
    <property type="gene ID" value="LOC119737203"/>
</dbReference>
<name>A0A914AHC1_PATMI</name>
<dbReference type="Proteomes" id="UP000887568">
    <property type="component" value="Unplaced"/>
</dbReference>
<evidence type="ECO:0000313" key="2">
    <source>
        <dbReference type="Proteomes" id="UP000887568"/>
    </source>
</evidence>
<dbReference type="EnsemblMetazoa" id="XM_038211400.1">
    <property type="protein sequence ID" value="XP_038067328.1"/>
    <property type="gene ID" value="LOC119737215"/>
</dbReference>
<dbReference type="RefSeq" id="XP_038067289.1">
    <property type="nucleotide sequence ID" value="XM_038211361.1"/>
</dbReference>
<dbReference type="EnsemblMetazoa" id="XM_038211361.1">
    <property type="protein sequence ID" value="XP_038067289.1"/>
    <property type="gene ID" value="LOC119737184"/>
</dbReference>
<dbReference type="GeneID" id="119737184"/>
<dbReference type="GeneID" id="119738442"/>
<accession>A0A914AHC1</accession>